<dbReference type="Proteomes" id="UP000676996">
    <property type="component" value="Unassembled WGS sequence"/>
</dbReference>
<protein>
    <submittedName>
        <fullName evidence="2">Uncharacterized protein</fullName>
    </submittedName>
</protein>
<keyword evidence="1" id="KW-1133">Transmembrane helix</keyword>
<evidence type="ECO:0000313" key="2">
    <source>
        <dbReference type="EMBL" id="MBR0552658.1"/>
    </source>
</evidence>
<evidence type="ECO:0000313" key="3">
    <source>
        <dbReference type="Proteomes" id="UP000676996"/>
    </source>
</evidence>
<sequence length="250" mass="27335">MAEEQAVRSPSVIRWVLWGFAGVGVLAAIAMIYVALQVVSFERSQQRKPAKVTTEKTEETYAVADVRDIPGTRFAEIAIATADSVSDSGSYSSRKGDIDQRNVLLLDKTSGESRKLLPANSRRIVDIRFFPAAADAQPVADQGDAPADNPDAAPSVVEVVTDGAGQKQPPAAYYVIQVRQKDGPEEDVLVGNLDTGRQKFVLKNVDGIDKMWMQSPTRLAILMRQGQKLIYRAIEVPELKVVAERPVEID</sequence>
<gene>
    <name evidence="2" type="ORF">J7S20_09095</name>
</gene>
<organism evidence="2 3">
    <name type="scientific">Stakelama marina</name>
    <dbReference type="NCBI Taxonomy" id="2826939"/>
    <lineage>
        <taxon>Bacteria</taxon>
        <taxon>Pseudomonadati</taxon>
        <taxon>Pseudomonadota</taxon>
        <taxon>Alphaproteobacteria</taxon>
        <taxon>Sphingomonadales</taxon>
        <taxon>Sphingomonadaceae</taxon>
        <taxon>Stakelama</taxon>
    </lineage>
</organism>
<keyword evidence="1" id="KW-0812">Transmembrane</keyword>
<name>A0A8T4ICA0_9SPHN</name>
<dbReference type="EMBL" id="JAGRQC010000002">
    <property type="protein sequence ID" value="MBR0552658.1"/>
    <property type="molecule type" value="Genomic_DNA"/>
</dbReference>
<feature type="transmembrane region" description="Helical" evidence="1">
    <location>
        <begin position="15"/>
        <end position="39"/>
    </location>
</feature>
<keyword evidence="3" id="KW-1185">Reference proteome</keyword>
<comment type="caution">
    <text evidence="2">The sequence shown here is derived from an EMBL/GenBank/DDBJ whole genome shotgun (WGS) entry which is preliminary data.</text>
</comment>
<dbReference type="AlphaFoldDB" id="A0A8T4ICA0"/>
<accession>A0A8T4ICA0</accession>
<reference evidence="2" key="1">
    <citation type="submission" date="2021-04" db="EMBL/GenBank/DDBJ databases">
        <title>Ouciella asimina sp. nov., isolated from the surface seawater in the hydrothermal field of Okinawa Trough.</title>
        <authorList>
            <person name="Shuang W."/>
        </authorList>
    </citation>
    <scope>NUCLEOTIDE SEQUENCE</scope>
    <source>
        <strain evidence="2">LXI357</strain>
    </source>
</reference>
<dbReference type="RefSeq" id="WP_284053928.1">
    <property type="nucleotide sequence ID" value="NZ_JAGRQC010000002.1"/>
</dbReference>
<proteinExistence type="predicted"/>
<keyword evidence="1" id="KW-0472">Membrane</keyword>
<evidence type="ECO:0000256" key="1">
    <source>
        <dbReference type="SAM" id="Phobius"/>
    </source>
</evidence>